<evidence type="ECO:0000313" key="3">
    <source>
        <dbReference type="Proteomes" id="UP000017938"/>
    </source>
</evidence>
<reference evidence="2" key="1">
    <citation type="submission" date="2012-11" db="EMBL/GenBank/DDBJ databases">
        <title>Dependencies among metagenomic species, viruses, plasmids and units of genetic variation.</title>
        <authorList>
            <person name="Nielsen H.B."/>
            <person name="Almeida M."/>
            <person name="Juncker A.S."/>
            <person name="Rasmussen S."/>
            <person name="Li J."/>
            <person name="Sunagawa S."/>
            <person name="Plichta D."/>
            <person name="Gautier L."/>
            <person name="Le Chatelier E."/>
            <person name="Peletier E."/>
            <person name="Bonde I."/>
            <person name="Nielsen T."/>
            <person name="Manichanh C."/>
            <person name="Arumugam M."/>
            <person name="Batto J."/>
            <person name="Santos M.B.Q.D."/>
            <person name="Blom N."/>
            <person name="Borruel N."/>
            <person name="Burgdorf K.S."/>
            <person name="Boumezbeur F."/>
            <person name="Casellas F."/>
            <person name="Dore J."/>
            <person name="Guarner F."/>
            <person name="Hansen T."/>
            <person name="Hildebrand F."/>
            <person name="Kaas R.S."/>
            <person name="Kennedy S."/>
            <person name="Kristiansen K."/>
            <person name="Kultima J.R."/>
            <person name="Leonard P."/>
            <person name="Levenez F."/>
            <person name="Lund O."/>
            <person name="Moumen B."/>
            <person name="Le Paslier D."/>
            <person name="Pons N."/>
            <person name="Pedersen O."/>
            <person name="Prifti E."/>
            <person name="Qin J."/>
            <person name="Raes J."/>
            <person name="Tap J."/>
            <person name="Tims S."/>
            <person name="Ussery D.W."/>
            <person name="Yamada T."/>
            <person name="MetaHit consortium"/>
            <person name="Renault P."/>
            <person name="Sicheritz-Ponten T."/>
            <person name="Bork P."/>
            <person name="Wang J."/>
            <person name="Brunak S."/>
            <person name="Ehrlich S.D."/>
        </authorList>
    </citation>
    <scope>NUCLEOTIDE SEQUENCE [LARGE SCALE GENOMIC DNA]</scope>
</reference>
<dbReference type="SUPFAM" id="SSF55729">
    <property type="entry name" value="Acyl-CoA N-acyltransferases (Nat)"/>
    <property type="match status" value="1"/>
</dbReference>
<keyword evidence="2" id="KW-0808">Transferase</keyword>
<protein>
    <submittedName>
        <fullName evidence="2">Putative GCN5-related N-acetyltransferase</fullName>
    </submittedName>
</protein>
<dbReference type="Pfam" id="PF00583">
    <property type="entry name" value="Acetyltransf_1"/>
    <property type="match status" value="1"/>
</dbReference>
<feature type="domain" description="N-acetyltransferase" evidence="1">
    <location>
        <begin position="6"/>
        <end position="165"/>
    </location>
</feature>
<organism evidence="2 3">
    <name type="scientific">Candidatus Colimorpha enterica</name>
    <dbReference type="NCBI Taxonomy" id="3083063"/>
    <lineage>
        <taxon>Bacteria</taxon>
        <taxon>Pseudomonadati</taxon>
        <taxon>Bacteroidota</taxon>
        <taxon>Bacteroidia</taxon>
        <taxon>Bacteroidales</taxon>
        <taxon>Candidatus Colimorpha</taxon>
    </lineage>
</organism>
<dbReference type="Gene3D" id="3.40.630.30">
    <property type="match status" value="1"/>
</dbReference>
<dbReference type="AlphaFoldDB" id="R6TXZ5"/>
<dbReference type="STRING" id="1263015.BN580_01085"/>
<dbReference type="InterPro" id="IPR000182">
    <property type="entry name" value="GNAT_dom"/>
</dbReference>
<name>R6TXZ5_9BACT</name>
<accession>R6TXZ5</accession>
<comment type="caution">
    <text evidence="2">The sequence shown here is derived from an EMBL/GenBank/DDBJ whole genome shotgun (WGS) entry which is preliminary data.</text>
</comment>
<dbReference type="EMBL" id="CBFW010000125">
    <property type="protein sequence ID" value="CDC72786.1"/>
    <property type="molecule type" value="Genomic_DNA"/>
</dbReference>
<proteinExistence type="predicted"/>
<evidence type="ECO:0000259" key="1">
    <source>
        <dbReference type="PROSITE" id="PS51186"/>
    </source>
</evidence>
<dbReference type="Proteomes" id="UP000017938">
    <property type="component" value="Unassembled WGS sequence"/>
</dbReference>
<dbReference type="GO" id="GO:0016747">
    <property type="term" value="F:acyltransferase activity, transferring groups other than amino-acyl groups"/>
    <property type="evidence" value="ECO:0007669"/>
    <property type="project" value="InterPro"/>
</dbReference>
<evidence type="ECO:0000313" key="2">
    <source>
        <dbReference type="EMBL" id="CDC72786.1"/>
    </source>
</evidence>
<dbReference type="PROSITE" id="PS51186">
    <property type="entry name" value="GNAT"/>
    <property type="match status" value="1"/>
</dbReference>
<dbReference type="InterPro" id="IPR016181">
    <property type="entry name" value="Acyl_CoA_acyltransferase"/>
</dbReference>
<gene>
    <name evidence="2" type="ORF">BN580_01085</name>
</gene>
<sequence length="184" mass="21727">MKNTRVTLVPLEADDREQFILDNQWAFKYGAMEEFGERDNHLDFDGEIISRKTIERSIDSPDSETYRIVVEGRKVGGVILKINKETNRNELEILFVSPEEHTKGIGYGAWLAIEALHPETVVWETFTPYFETRNIHFYVNKCGFQIDQFWCEYFKPDHEMPDDEEHDPDEGPDEMFRFIKVMKP</sequence>